<keyword evidence="9" id="KW-1133">Transmembrane helix</keyword>
<keyword evidence="4" id="KW-0964">Secreted</keyword>
<feature type="transmembrane region" description="Helical" evidence="9">
    <location>
        <begin position="552"/>
        <end position="582"/>
    </location>
</feature>
<comment type="caution">
    <text evidence="11">The sequence shown here is derived from an EMBL/GenBank/DDBJ whole genome shotgun (WGS) entry which is preliminary data.</text>
</comment>
<dbReference type="SUPFAM" id="SSF56024">
    <property type="entry name" value="Phospholipase D/nuclease"/>
    <property type="match status" value="2"/>
</dbReference>
<feature type="transmembrane region" description="Helical" evidence="9">
    <location>
        <begin position="665"/>
        <end position="684"/>
    </location>
</feature>
<dbReference type="RefSeq" id="WP_213754997.1">
    <property type="nucleotide sequence ID" value="NZ_JAHCQH010000015.1"/>
</dbReference>
<evidence type="ECO:0000256" key="6">
    <source>
        <dbReference type="ARBA" id="ARBA00022801"/>
    </source>
</evidence>
<evidence type="ECO:0000256" key="3">
    <source>
        <dbReference type="ARBA" id="ARBA00018392"/>
    </source>
</evidence>
<dbReference type="EMBL" id="JAHCQH010000015">
    <property type="protein sequence ID" value="MBS9477209.1"/>
    <property type="molecule type" value="Genomic_DNA"/>
</dbReference>
<accession>A0ABS5R8Q1</accession>
<keyword evidence="12" id="KW-1185">Reference proteome</keyword>
<evidence type="ECO:0000256" key="1">
    <source>
        <dbReference type="ARBA" id="ARBA00003145"/>
    </source>
</evidence>
<protein>
    <recommendedName>
        <fullName evidence="3">Phospholipase D</fullName>
    </recommendedName>
    <alternativeName>
        <fullName evidence="8">Choline phosphatase</fullName>
    </alternativeName>
</protein>
<evidence type="ECO:0000256" key="4">
    <source>
        <dbReference type="ARBA" id="ARBA00022525"/>
    </source>
</evidence>
<sequence>MPRLAEDMMENALAERPAPVAAAPPAPLGAGPVLRVGRNVWRVEPAGRAAVIADGANYFGALRRALLNARDTIHIAGWDLDSRMKLVGPDGTADDGLPETLAAFLSALVARNPRLRVRLLLWDYSVLFAFERELTPIYSFLWSTPPQIELCLDDSLPLGASHHQKIVVIDDAMAFSGGLDLTRRRWDTSDHLPDDPRRIDPTGAAYSPFHDVQMAVDGAAASALGRLFRDRWKRAACERLPVPRRRDEGDYWPAGLEPDFRAVGIGISRTLPSFESEPEVREVEALFFDMIDSAERQIYMENQFFTCERFTERLIARMRARPALEAVIVVPQGYRSWFEHQSMGAGRARVLQRLDASGVADRVRFVFPQVEREGAKAPVMVHSKVTIIDDRLLRVGSANLCNRSMGFDSECDLVIDADEETERRAVATVRNRLLGEHLGLSGEEVAVWFGRSGSLRAVVDGAARTGGRALLPVPREGEADMLIGIDSLADPVEPIYEERPEEAARNPRRRWLVAGAIAVLVIAGLLVAWANSPLSEPERIISAMNGIADRPWAPALMVGIFIAAGFLVFPVSVLIVATVALFGGWSGAVIAGIGAMASALATYGIGRRLGSGLVRRFIGPRINRIRRRLTESGVLAVATVRMVPVAPFTVVNLVAGAAGVRFLDYAAGTALGLLPGLIVLTALGRQIVDVISNPSLGSVALLGGFVLLWILVSIGLQMLVSRMRRPA</sequence>
<evidence type="ECO:0000256" key="2">
    <source>
        <dbReference type="ARBA" id="ARBA00004613"/>
    </source>
</evidence>
<dbReference type="InterPro" id="IPR001736">
    <property type="entry name" value="PLipase_D/transphosphatidylase"/>
</dbReference>
<dbReference type="PANTHER" id="PTHR18896:SF60">
    <property type="entry name" value="PHOSPHOLIPASE D"/>
    <property type="match status" value="1"/>
</dbReference>
<evidence type="ECO:0000256" key="8">
    <source>
        <dbReference type="ARBA" id="ARBA00029594"/>
    </source>
</evidence>
<keyword evidence="6" id="KW-0378">Hydrolase</keyword>
<feature type="transmembrane region" description="Helical" evidence="9">
    <location>
        <begin position="511"/>
        <end position="531"/>
    </location>
</feature>
<dbReference type="CDD" id="cd09143">
    <property type="entry name" value="PLDc_vPLD1_2_like_bac_2"/>
    <property type="match status" value="1"/>
</dbReference>
<feature type="transmembrane region" description="Helical" evidence="9">
    <location>
        <begin position="696"/>
        <end position="720"/>
    </location>
</feature>
<dbReference type="Pfam" id="PF00614">
    <property type="entry name" value="PLDc"/>
    <property type="match status" value="1"/>
</dbReference>
<evidence type="ECO:0000256" key="9">
    <source>
        <dbReference type="SAM" id="Phobius"/>
    </source>
</evidence>
<dbReference type="SMART" id="SM00155">
    <property type="entry name" value="PLDc"/>
    <property type="match status" value="2"/>
</dbReference>
<comment type="function">
    <text evidence="1">Could be a virulence factor.</text>
</comment>
<feature type="domain" description="PLD phosphodiesterase" evidence="10">
    <location>
        <begin position="377"/>
        <end position="404"/>
    </location>
</feature>
<feature type="domain" description="PLD phosphodiesterase" evidence="10">
    <location>
        <begin position="158"/>
        <end position="185"/>
    </location>
</feature>
<feature type="transmembrane region" description="Helical" evidence="9">
    <location>
        <begin position="634"/>
        <end position="659"/>
    </location>
</feature>
<gene>
    <name evidence="11" type="ORF">KIP89_08835</name>
</gene>
<dbReference type="Pfam" id="PF09335">
    <property type="entry name" value="VTT_dom"/>
    <property type="match status" value="1"/>
</dbReference>
<dbReference type="PANTHER" id="PTHR18896">
    <property type="entry name" value="PHOSPHOLIPASE D"/>
    <property type="match status" value="1"/>
</dbReference>
<reference evidence="11" key="1">
    <citation type="submission" date="2021-05" db="EMBL/GenBank/DDBJ databases">
        <authorList>
            <person name="Sun Q."/>
            <person name="Inoue M."/>
        </authorList>
    </citation>
    <scope>NUCLEOTIDE SEQUENCE</scope>
    <source>
        <strain evidence="11">VKM B-3255</strain>
    </source>
</reference>
<keyword evidence="5" id="KW-0677">Repeat</keyword>
<evidence type="ECO:0000313" key="11">
    <source>
        <dbReference type="EMBL" id="MBS9477209.1"/>
    </source>
</evidence>
<dbReference type="InterPro" id="IPR025202">
    <property type="entry name" value="PLD-like_dom"/>
</dbReference>
<dbReference type="Pfam" id="PF13091">
    <property type="entry name" value="PLDc_2"/>
    <property type="match status" value="1"/>
</dbReference>
<evidence type="ECO:0000256" key="5">
    <source>
        <dbReference type="ARBA" id="ARBA00022737"/>
    </source>
</evidence>
<proteinExistence type="predicted"/>
<organism evidence="11 12">
    <name type="scientific">Ancylobacter radicis</name>
    <dbReference type="NCBI Taxonomy" id="2836179"/>
    <lineage>
        <taxon>Bacteria</taxon>
        <taxon>Pseudomonadati</taxon>
        <taxon>Pseudomonadota</taxon>
        <taxon>Alphaproteobacteria</taxon>
        <taxon>Hyphomicrobiales</taxon>
        <taxon>Xanthobacteraceae</taxon>
        <taxon>Ancylobacter</taxon>
    </lineage>
</organism>
<dbReference type="Proteomes" id="UP001166585">
    <property type="component" value="Unassembled WGS sequence"/>
</dbReference>
<keyword evidence="9" id="KW-0812">Transmembrane</keyword>
<evidence type="ECO:0000313" key="12">
    <source>
        <dbReference type="Proteomes" id="UP001166585"/>
    </source>
</evidence>
<dbReference type="InterPro" id="IPR032816">
    <property type="entry name" value="VTT_dom"/>
</dbReference>
<dbReference type="PROSITE" id="PS50035">
    <property type="entry name" value="PLD"/>
    <property type="match status" value="2"/>
</dbReference>
<dbReference type="InterPro" id="IPR015679">
    <property type="entry name" value="PLipase_D_fam"/>
</dbReference>
<evidence type="ECO:0000256" key="7">
    <source>
        <dbReference type="ARBA" id="ARBA00023098"/>
    </source>
</evidence>
<name>A0ABS5R8Q1_9HYPH</name>
<dbReference type="Gene3D" id="3.30.870.10">
    <property type="entry name" value="Endonuclease Chain A"/>
    <property type="match status" value="2"/>
</dbReference>
<comment type="subcellular location">
    <subcellularLocation>
        <location evidence="2">Secreted</location>
    </subcellularLocation>
</comment>
<dbReference type="CDD" id="cd09140">
    <property type="entry name" value="PLDc_vPLD1_2_like_bac_1"/>
    <property type="match status" value="1"/>
</dbReference>
<keyword evidence="7" id="KW-0443">Lipid metabolism</keyword>
<keyword evidence="9" id="KW-0472">Membrane</keyword>
<evidence type="ECO:0000259" key="10">
    <source>
        <dbReference type="PROSITE" id="PS50035"/>
    </source>
</evidence>
<feature type="transmembrane region" description="Helical" evidence="9">
    <location>
        <begin position="588"/>
        <end position="606"/>
    </location>
</feature>